<comment type="caution">
    <text evidence="1">The sequence shown here is derived from an EMBL/GenBank/DDBJ whole genome shotgun (WGS) entry which is preliminary data.</text>
</comment>
<dbReference type="RefSeq" id="WP_188222354.1">
    <property type="nucleotide sequence ID" value="NZ_JACVXD010000001.1"/>
</dbReference>
<proteinExistence type="predicted"/>
<gene>
    <name evidence="1" type="ORF">ICJ85_03390</name>
</gene>
<dbReference type="EMBL" id="JACVXD010000001">
    <property type="protein sequence ID" value="MBD0823055.1"/>
    <property type="molecule type" value="Genomic_DNA"/>
</dbReference>
<keyword evidence="2" id="KW-1185">Reference proteome</keyword>
<dbReference type="Proteomes" id="UP000621516">
    <property type="component" value="Unassembled WGS sequence"/>
</dbReference>
<protein>
    <submittedName>
        <fullName evidence="1">Uncharacterized protein</fullName>
    </submittedName>
</protein>
<sequence>MKKLLFIASLLVYGLTFSQEKEEPFVIKKGLWNVGGSVSYANTNQRIPQIF</sequence>
<dbReference type="AlphaFoldDB" id="A0A8J6PQV1"/>
<reference evidence="1 2" key="1">
    <citation type="journal article" date="2018" name="J. Microbiol.">
        <title>Aestuariibaculum marinum sp. nov., a marine bacterium isolated from seawater in South Korea.</title>
        <authorList>
            <person name="Choi J."/>
            <person name="Lee D."/>
            <person name="Jang J.H."/>
            <person name="Cha S."/>
            <person name="Seo T."/>
        </authorList>
    </citation>
    <scope>NUCLEOTIDE SEQUENCE [LARGE SCALE GENOMIC DNA]</scope>
    <source>
        <strain evidence="1 2">IP7</strain>
    </source>
</reference>
<evidence type="ECO:0000313" key="1">
    <source>
        <dbReference type="EMBL" id="MBD0823055.1"/>
    </source>
</evidence>
<organism evidence="1 2">
    <name type="scientific">Aestuariibaculum marinum</name>
    <dbReference type="NCBI Taxonomy" id="2683592"/>
    <lineage>
        <taxon>Bacteria</taxon>
        <taxon>Pseudomonadati</taxon>
        <taxon>Bacteroidota</taxon>
        <taxon>Flavobacteriia</taxon>
        <taxon>Flavobacteriales</taxon>
        <taxon>Flavobacteriaceae</taxon>
    </lineage>
</organism>
<name>A0A8J6PQV1_9FLAO</name>
<accession>A0A8J6PQV1</accession>
<evidence type="ECO:0000313" key="2">
    <source>
        <dbReference type="Proteomes" id="UP000621516"/>
    </source>
</evidence>